<dbReference type="InterPro" id="IPR001387">
    <property type="entry name" value="Cro/C1-type_HTH"/>
</dbReference>
<dbReference type="EMBL" id="JBHUIG010000057">
    <property type="protein sequence ID" value="MFD2323483.1"/>
    <property type="molecule type" value="Genomic_DNA"/>
</dbReference>
<reference evidence="6" key="1">
    <citation type="journal article" date="2019" name="Int. J. Syst. Evol. Microbiol.">
        <title>The Global Catalogue of Microorganisms (GCM) 10K type strain sequencing project: providing services to taxonomists for standard genome sequencing and annotation.</title>
        <authorList>
            <consortium name="The Broad Institute Genomics Platform"/>
            <consortium name="The Broad Institute Genome Sequencing Center for Infectious Disease"/>
            <person name="Wu L."/>
            <person name="Ma J."/>
        </authorList>
    </citation>
    <scope>NUCLEOTIDE SEQUENCE [LARGE SCALE GENOMIC DNA]</scope>
    <source>
        <strain evidence="6">CCUG 62793</strain>
    </source>
</reference>
<protein>
    <submittedName>
        <fullName evidence="5">Helix-turn-helix transcriptional regulator</fullName>
    </submittedName>
</protein>
<dbReference type="PANTHER" id="PTHR40661">
    <property type="match status" value="1"/>
</dbReference>
<evidence type="ECO:0000256" key="2">
    <source>
        <dbReference type="ARBA" id="ARBA00023125"/>
    </source>
</evidence>
<keyword evidence="6" id="KW-1185">Reference proteome</keyword>
<evidence type="ECO:0000259" key="4">
    <source>
        <dbReference type="Pfam" id="PF00717"/>
    </source>
</evidence>
<dbReference type="InterPro" id="IPR036286">
    <property type="entry name" value="LexA/Signal_pep-like_sf"/>
</dbReference>
<dbReference type="SUPFAM" id="SSF51306">
    <property type="entry name" value="LexA/Signal peptidase"/>
    <property type="match status" value="1"/>
</dbReference>
<organism evidence="5 6">
    <name type="scientific">Delftia deserti</name>
    <dbReference type="NCBI Taxonomy" id="1651218"/>
    <lineage>
        <taxon>Bacteria</taxon>
        <taxon>Pseudomonadati</taxon>
        <taxon>Pseudomonadota</taxon>
        <taxon>Betaproteobacteria</taxon>
        <taxon>Burkholderiales</taxon>
        <taxon>Comamonadaceae</taxon>
        <taxon>Delftia</taxon>
    </lineage>
</organism>
<dbReference type="InterPro" id="IPR039418">
    <property type="entry name" value="LexA-like"/>
</dbReference>
<dbReference type="RefSeq" id="WP_380106615.1">
    <property type="nucleotide sequence ID" value="NZ_JBHSIH010000001.1"/>
</dbReference>
<accession>A0ABW5F5T2</accession>
<dbReference type="Gene3D" id="1.10.260.40">
    <property type="entry name" value="lambda repressor-like DNA-binding domains"/>
    <property type="match status" value="1"/>
</dbReference>
<dbReference type="InterPro" id="IPR015927">
    <property type="entry name" value="Peptidase_S24_S26A/B/C"/>
</dbReference>
<name>A0ABW5F5T2_9BURK</name>
<evidence type="ECO:0000256" key="3">
    <source>
        <dbReference type="ARBA" id="ARBA00023163"/>
    </source>
</evidence>
<dbReference type="Proteomes" id="UP001597287">
    <property type="component" value="Unassembled WGS sequence"/>
</dbReference>
<keyword evidence="1" id="KW-0805">Transcription regulation</keyword>
<dbReference type="CDD" id="cd06529">
    <property type="entry name" value="S24_LexA-like"/>
    <property type="match status" value="1"/>
</dbReference>
<comment type="caution">
    <text evidence="5">The sequence shown here is derived from an EMBL/GenBank/DDBJ whole genome shotgun (WGS) entry which is preliminary data.</text>
</comment>
<gene>
    <name evidence="5" type="ORF">ACFSPV_32850</name>
</gene>
<sequence length="234" mass="25751">MITTMVDYRERLNEAMTSAKVDTKELAKRLGVSYQAARKVVEGLSKTFSAENNAVAARELNVASDWLALGEGPKDRVQVIEVPALVPAPQNDEDTLMVPLLANSGSMGQGDDGLDGEVFTGDLPISRSWLQQRIRPSSLRALRFIHGYGDSMKGTYNDGDVLLVDTGIKDPTIDGVYVLEGHGRVFIKRVRQKYDGSFEISSDNPSIKTVDVLDGREELNVLGRVLWAWNGQKL</sequence>
<evidence type="ECO:0000313" key="6">
    <source>
        <dbReference type="Proteomes" id="UP001597287"/>
    </source>
</evidence>
<dbReference type="SUPFAM" id="SSF47413">
    <property type="entry name" value="lambda repressor-like DNA-binding domains"/>
    <property type="match status" value="1"/>
</dbReference>
<dbReference type="CDD" id="cd00093">
    <property type="entry name" value="HTH_XRE"/>
    <property type="match status" value="1"/>
</dbReference>
<proteinExistence type="predicted"/>
<evidence type="ECO:0000313" key="5">
    <source>
        <dbReference type="EMBL" id="MFD2323483.1"/>
    </source>
</evidence>
<dbReference type="Pfam" id="PF00717">
    <property type="entry name" value="Peptidase_S24"/>
    <property type="match status" value="1"/>
</dbReference>
<keyword evidence="3" id="KW-0804">Transcription</keyword>
<evidence type="ECO:0000256" key="1">
    <source>
        <dbReference type="ARBA" id="ARBA00023015"/>
    </source>
</evidence>
<feature type="domain" description="Peptidase S24/S26A/S26B/S26C" evidence="4">
    <location>
        <begin position="106"/>
        <end position="225"/>
    </location>
</feature>
<dbReference type="PANTHER" id="PTHR40661:SF3">
    <property type="entry name" value="FELS-1 PROPHAGE TRANSCRIPTIONAL REGULATOR"/>
    <property type="match status" value="1"/>
</dbReference>
<dbReference type="InterPro" id="IPR010982">
    <property type="entry name" value="Lambda_DNA-bd_dom_sf"/>
</dbReference>
<dbReference type="Gene3D" id="2.10.109.10">
    <property type="entry name" value="Umud Fragment, subunit A"/>
    <property type="match status" value="1"/>
</dbReference>
<keyword evidence="2" id="KW-0238">DNA-binding</keyword>